<reference evidence="1 2" key="1">
    <citation type="submission" date="2020-10" db="EMBL/GenBank/DDBJ databases">
        <title>Wide distribution of Phycisphaera-like planctomycetes from WD2101 soil group in peatlands and genome analysis of the first cultivated representative.</title>
        <authorList>
            <person name="Dedysh S.N."/>
            <person name="Beletsky A.V."/>
            <person name="Ivanova A."/>
            <person name="Kulichevskaya I.S."/>
            <person name="Suzina N.E."/>
            <person name="Philippov D.A."/>
            <person name="Rakitin A.L."/>
            <person name="Mardanov A.V."/>
            <person name="Ravin N.V."/>
        </authorList>
    </citation>
    <scope>NUCLEOTIDE SEQUENCE [LARGE SCALE GENOMIC DNA]</scope>
    <source>
        <strain evidence="1 2">M1803</strain>
    </source>
</reference>
<organism evidence="1 2">
    <name type="scientific">Humisphaera borealis</name>
    <dbReference type="NCBI Taxonomy" id="2807512"/>
    <lineage>
        <taxon>Bacteria</taxon>
        <taxon>Pseudomonadati</taxon>
        <taxon>Planctomycetota</taxon>
        <taxon>Phycisphaerae</taxon>
        <taxon>Tepidisphaerales</taxon>
        <taxon>Tepidisphaeraceae</taxon>
        <taxon>Humisphaera</taxon>
    </lineage>
</organism>
<name>A0A7M2X5T1_9BACT</name>
<dbReference type="Proteomes" id="UP000593765">
    <property type="component" value="Chromosome"/>
</dbReference>
<keyword evidence="2" id="KW-1185">Reference proteome</keyword>
<dbReference type="EMBL" id="CP063458">
    <property type="protein sequence ID" value="QOV92411.1"/>
    <property type="molecule type" value="Genomic_DNA"/>
</dbReference>
<gene>
    <name evidence="1" type="ORF">IPV69_11945</name>
</gene>
<accession>A0A7M2X5T1</accession>
<dbReference type="InterPro" id="IPR012334">
    <property type="entry name" value="Pectin_lyas_fold"/>
</dbReference>
<dbReference type="SMART" id="SM00710">
    <property type="entry name" value="PbH1"/>
    <property type="match status" value="8"/>
</dbReference>
<dbReference type="InterPro" id="IPR011050">
    <property type="entry name" value="Pectin_lyase_fold/virulence"/>
</dbReference>
<evidence type="ECO:0000313" key="2">
    <source>
        <dbReference type="Proteomes" id="UP000593765"/>
    </source>
</evidence>
<dbReference type="InterPro" id="IPR006626">
    <property type="entry name" value="PbH1"/>
</dbReference>
<dbReference type="AlphaFoldDB" id="A0A7M2X5T1"/>
<dbReference type="KEGG" id="hbs:IPV69_11945"/>
<sequence length="435" mass="46899">MAAEPVKITDAASIQKAIDARPGEIIDVPAGTYEIDTPIVITSDGSGLSGSGRIVQTNPKAPILRISNAKDVRIRDLTLTRSPDRPGSTSALMAGGCDNLSIEGVRVLDNRAPAGAINLDRCIGPRVMNCDVINYARISIDDRTASLDWGYAFNCIDGTGIQITYSKQVLVQGNRVIEREMVPTPELKEKYALGKFVKKNPQKGLLPSQATWDRESVDNWHQGSAIIATGPEVSDDVQIIANRIENAGQGIDLHCDHAIVANNVVRNAAVGMKAMHGSRNTLITGNQFISSDLWAIGLMPGAGSHPAKPPGPDGKPVAQNVDGGSIIANNIISEFGYGNANWLWGHERSPIILERGQKDENPPLRDVVVQGNVVYDSGRDDLKPDGTRAEPPRFRWAFVVQEDVGQRIGPKNVRLMNNIFHPGAQGVSNIKDLLP</sequence>
<dbReference type="SUPFAM" id="SSF51126">
    <property type="entry name" value="Pectin lyase-like"/>
    <property type="match status" value="1"/>
</dbReference>
<protein>
    <recommendedName>
        <fullName evidence="3">Right handed beta helix domain-containing protein</fullName>
    </recommendedName>
</protein>
<proteinExistence type="predicted"/>
<dbReference type="Gene3D" id="2.160.20.10">
    <property type="entry name" value="Single-stranded right-handed beta-helix, Pectin lyase-like"/>
    <property type="match status" value="2"/>
</dbReference>
<evidence type="ECO:0000313" key="1">
    <source>
        <dbReference type="EMBL" id="QOV92411.1"/>
    </source>
</evidence>
<evidence type="ECO:0008006" key="3">
    <source>
        <dbReference type="Google" id="ProtNLM"/>
    </source>
</evidence>